<dbReference type="GO" id="GO:0005669">
    <property type="term" value="C:transcription factor TFIID complex"/>
    <property type="evidence" value="ECO:0007669"/>
    <property type="project" value="TreeGrafter"/>
</dbReference>
<evidence type="ECO:0000256" key="2">
    <source>
        <dbReference type="ARBA" id="ARBA00023015"/>
    </source>
</evidence>
<dbReference type="EMBL" id="BGPR01002749">
    <property type="protein sequence ID" value="GBM78381.1"/>
    <property type="molecule type" value="Genomic_DNA"/>
</dbReference>
<dbReference type="AlphaFoldDB" id="A0A4Y2IKN2"/>
<dbReference type="PANTHER" id="PTHR21242">
    <property type="entry name" value="TRANSCRIPTION INITIATION FACTOR TFIID SUBUNIT 10"/>
    <property type="match status" value="1"/>
</dbReference>
<dbReference type="CDD" id="cd07982">
    <property type="entry name" value="HFD_TAF10"/>
    <property type="match status" value="1"/>
</dbReference>
<proteinExistence type="inferred from homology"/>
<evidence type="ECO:0000256" key="5">
    <source>
        <dbReference type="ARBA" id="ARBA00025730"/>
    </source>
</evidence>
<dbReference type="GO" id="GO:0016251">
    <property type="term" value="F:RNA polymerase II general transcription initiation factor activity"/>
    <property type="evidence" value="ECO:0007669"/>
    <property type="project" value="TreeGrafter"/>
</dbReference>
<evidence type="ECO:0000256" key="1">
    <source>
        <dbReference type="ARBA" id="ARBA00004123"/>
    </source>
</evidence>
<feature type="region of interest" description="Disordered" evidence="6">
    <location>
        <begin position="1"/>
        <end position="34"/>
    </location>
</feature>
<feature type="compositionally biased region" description="Polar residues" evidence="6">
    <location>
        <begin position="14"/>
        <end position="33"/>
    </location>
</feature>
<evidence type="ECO:0000256" key="6">
    <source>
        <dbReference type="SAM" id="MobiDB-lite"/>
    </source>
</evidence>
<keyword evidence="2" id="KW-0805">Transcription regulation</keyword>
<dbReference type="GO" id="GO:0006367">
    <property type="term" value="P:transcription initiation at RNA polymerase II promoter"/>
    <property type="evidence" value="ECO:0007669"/>
    <property type="project" value="TreeGrafter"/>
</dbReference>
<evidence type="ECO:0000256" key="4">
    <source>
        <dbReference type="ARBA" id="ARBA00023242"/>
    </source>
</evidence>
<comment type="caution">
    <text evidence="7">The sequence shown here is derived from an EMBL/GenBank/DDBJ whole genome shotgun (WGS) entry which is preliminary data.</text>
</comment>
<evidence type="ECO:0000313" key="7">
    <source>
        <dbReference type="EMBL" id="GBM78381.1"/>
    </source>
</evidence>
<reference evidence="7 8" key="1">
    <citation type="journal article" date="2019" name="Sci. Rep.">
        <title>Orb-weaving spider Araneus ventricosus genome elucidates the spidroin gene catalogue.</title>
        <authorList>
            <person name="Kono N."/>
            <person name="Nakamura H."/>
            <person name="Ohtoshi R."/>
            <person name="Moran D.A.P."/>
            <person name="Shinohara A."/>
            <person name="Yoshida Y."/>
            <person name="Fujiwara M."/>
            <person name="Mori M."/>
            <person name="Tomita M."/>
            <person name="Arakawa K."/>
        </authorList>
    </citation>
    <scope>NUCLEOTIDE SEQUENCE [LARGE SCALE GENOMIC DNA]</scope>
</reference>
<feature type="region of interest" description="Disordered" evidence="6">
    <location>
        <begin position="92"/>
        <end position="113"/>
    </location>
</feature>
<comment type="subcellular location">
    <subcellularLocation>
        <location evidence="1">Nucleus</location>
    </subcellularLocation>
</comment>
<protein>
    <submittedName>
        <fullName evidence="7">Transcription initiation factor TFIID subunit 10</fullName>
    </submittedName>
</protein>
<dbReference type="InterPro" id="IPR003923">
    <property type="entry name" value="TAF10"/>
</dbReference>
<dbReference type="OrthoDB" id="154356at2759"/>
<dbReference type="Pfam" id="PF03540">
    <property type="entry name" value="TAF10"/>
    <property type="match status" value="1"/>
</dbReference>
<comment type="similarity">
    <text evidence="5">Belongs to the TAF10 family.</text>
</comment>
<dbReference type="Proteomes" id="UP000499080">
    <property type="component" value="Unassembled WGS sequence"/>
</dbReference>
<dbReference type="PRINTS" id="PR01443">
    <property type="entry name" value="TFIID30KDSUB"/>
</dbReference>
<keyword evidence="8" id="KW-1185">Reference proteome</keyword>
<evidence type="ECO:0000313" key="8">
    <source>
        <dbReference type="Proteomes" id="UP000499080"/>
    </source>
</evidence>
<dbReference type="PANTHER" id="PTHR21242:SF0">
    <property type="entry name" value="TRANSCRIPTION INITIATION FACTOR TFIID SUBUNIT 10"/>
    <property type="match status" value="1"/>
</dbReference>
<keyword evidence="7" id="KW-0648">Protein biosynthesis</keyword>
<dbReference type="GO" id="GO:0003743">
    <property type="term" value="F:translation initiation factor activity"/>
    <property type="evidence" value="ECO:0007669"/>
    <property type="project" value="UniProtKB-KW"/>
</dbReference>
<accession>A0A4Y2IKN2</accession>
<organism evidence="7 8">
    <name type="scientific">Araneus ventricosus</name>
    <name type="common">Orbweaver spider</name>
    <name type="synonym">Epeira ventricosa</name>
    <dbReference type="NCBI Taxonomy" id="182803"/>
    <lineage>
        <taxon>Eukaryota</taxon>
        <taxon>Metazoa</taxon>
        <taxon>Ecdysozoa</taxon>
        <taxon>Arthropoda</taxon>
        <taxon>Chelicerata</taxon>
        <taxon>Arachnida</taxon>
        <taxon>Araneae</taxon>
        <taxon>Araneomorphae</taxon>
        <taxon>Entelegynae</taxon>
        <taxon>Araneoidea</taxon>
        <taxon>Araneidae</taxon>
        <taxon>Araneus</taxon>
    </lineage>
</organism>
<keyword evidence="7" id="KW-0396">Initiation factor</keyword>
<dbReference type="GO" id="GO:1990841">
    <property type="term" value="F:promoter-specific chromatin binding"/>
    <property type="evidence" value="ECO:0007669"/>
    <property type="project" value="TreeGrafter"/>
</dbReference>
<dbReference type="GO" id="GO:0000124">
    <property type="term" value="C:SAGA complex"/>
    <property type="evidence" value="ECO:0007669"/>
    <property type="project" value="TreeGrafter"/>
</dbReference>
<gene>
    <name evidence="7" type="primary">TAF10</name>
    <name evidence="7" type="ORF">AVEN_7231_1</name>
</gene>
<evidence type="ECO:0000256" key="3">
    <source>
        <dbReference type="ARBA" id="ARBA00023163"/>
    </source>
</evidence>
<keyword evidence="4" id="KW-0539">Nucleus</keyword>
<name>A0A4Y2IKN2_ARAVE</name>
<keyword evidence="3" id="KW-0804">Transcription</keyword>
<sequence length="134" mass="14306">MEPYTEETKPVGAASTNGLQPKASSNQASNGESLSEFVAQLDNYPPSIPDSVASYYMQSAGLPPADPRILRLISIAAHKFVIDIANDAMQHSKAKGTVQSERTTKSKGPVLTMDDLTASLAERGINAKKPPYSK</sequence>